<reference evidence="4" key="1">
    <citation type="journal article" date="2019" name="Int. J. Syst. Evol. Microbiol.">
        <title>The Global Catalogue of Microorganisms (GCM) 10K type strain sequencing project: providing services to taxonomists for standard genome sequencing and annotation.</title>
        <authorList>
            <consortium name="The Broad Institute Genomics Platform"/>
            <consortium name="The Broad Institute Genome Sequencing Center for Infectious Disease"/>
            <person name="Wu L."/>
            <person name="Ma J."/>
        </authorList>
    </citation>
    <scope>NUCLEOTIDE SEQUENCE [LARGE SCALE GENOMIC DNA]</scope>
    <source>
        <strain evidence="4">CGMCC 1.15339</strain>
    </source>
</reference>
<name>A0ABQ1J0U4_9GAMM</name>
<evidence type="ECO:0000259" key="2">
    <source>
        <dbReference type="Pfam" id="PF18160"/>
    </source>
</evidence>
<feature type="transmembrane region" description="Helical" evidence="1">
    <location>
        <begin position="61"/>
        <end position="83"/>
    </location>
</feature>
<evidence type="ECO:0000313" key="3">
    <source>
        <dbReference type="EMBL" id="GGB57281.1"/>
    </source>
</evidence>
<proteinExistence type="predicted"/>
<dbReference type="NCBIfam" id="NF033631">
    <property type="entry name" value="SLATT_5"/>
    <property type="match status" value="1"/>
</dbReference>
<dbReference type="Pfam" id="PF18160">
    <property type="entry name" value="SLATT_5"/>
    <property type="match status" value="1"/>
</dbReference>
<comment type="caution">
    <text evidence="3">The sequence shown here is derived from an EMBL/GenBank/DDBJ whole genome shotgun (WGS) entry which is preliminary data.</text>
</comment>
<evidence type="ECO:0000256" key="1">
    <source>
        <dbReference type="SAM" id="Phobius"/>
    </source>
</evidence>
<feature type="transmembrane region" description="Helical" evidence="1">
    <location>
        <begin position="175"/>
        <end position="201"/>
    </location>
</feature>
<keyword evidence="1" id="KW-0472">Membrane</keyword>
<evidence type="ECO:0000313" key="4">
    <source>
        <dbReference type="Proteomes" id="UP000617555"/>
    </source>
</evidence>
<dbReference type="InterPro" id="IPR041115">
    <property type="entry name" value="SLATT_5"/>
</dbReference>
<protein>
    <recommendedName>
        <fullName evidence="2">SMODS and SLOG-associating 2TM effector domain-containing protein</fullName>
    </recommendedName>
</protein>
<feature type="domain" description="SMODS and SLOG-associating 2TM effector" evidence="2">
    <location>
        <begin position="4"/>
        <end position="194"/>
    </location>
</feature>
<dbReference type="EMBL" id="BMII01000012">
    <property type="protein sequence ID" value="GGB57281.1"/>
    <property type="molecule type" value="Genomic_DNA"/>
</dbReference>
<gene>
    <name evidence="3" type="ORF">GCM10011607_17330</name>
</gene>
<sequence>MKKEESFNNLYKKVDATSKTRFHASRRLKLHSKLATYTVVLISLGLILISLMQAYELGNNIQSKLIGLIQVFSAVAVLVYSLLIDKNDYSSLSEKMYSCASKLGELKQRIHPHLEKDHNQEAYAGFLVEYHGILKLFETHSNNDFRGDYTRAKLEMPENYTIKGMDWCIAKLHVYWAYALDFMSYFFVIGILGWVLCWVWFGDIIKTS</sequence>
<dbReference type="RefSeq" id="WP_188738952.1">
    <property type="nucleotide sequence ID" value="NZ_BMII01000012.1"/>
</dbReference>
<keyword evidence="4" id="KW-1185">Reference proteome</keyword>
<dbReference type="Proteomes" id="UP000617555">
    <property type="component" value="Unassembled WGS sequence"/>
</dbReference>
<keyword evidence="1" id="KW-0812">Transmembrane</keyword>
<keyword evidence="1" id="KW-1133">Transmembrane helix</keyword>
<feature type="transmembrane region" description="Helical" evidence="1">
    <location>
        <begin position="34"/>
        <end position="55"/>
    </location>
</feature>
<accession>A0ABQ1J0U4</accession>
<organism evidence="3 4">
    <name type="scientific">Shewanella inventionis</name>
    <dbReference type="NCBI Taxonomy" id="1738770"/>
    <lineage>
        <taxon>Bacteria</taxon>
        <taxon>Pseudomonadati</taxon>
        <taxon>Pseudomonadota</taxon>
        <taxon>Gammaproteobacteria</taxon>
        <taxon>Alteromonadales</taxon>
        <taxon>Shewanellaceae</taxon>
        <taxon>Shewanella</taxon>
    </lineage>
</organism>